<dbReference type="CDD" id="cd01639">
    <property type="entry name" value="IMPase"/>
    <property type="match status" value="1"/>
</dbReference>
<dbReference type="InParanoid" id="A0A517S856"/>
<gene>
    <name evidence="8" type="primary">suhB_1</name>
    <name evidence="8" type="ORF">Pan44_03240</name>
</gene>
<dbReference type="Pfam" id="PF00459">
    <property type="entry name" value="Inositol_P"/>
    <property type="match status" value="1"/>
</dbReference>
<protein>
    <recommendedName>
        <fullName evidence="7">Inositol-1-monophosphatase</fullName>
        <ecNumber evidence="7">3.1.3.25</ecNumber>
    </recommendedName>
</protein>
<comment type="similarity">
    <text evidence="7">Belongs to the inositol monophosphatase superfamily.</text>
</comment>
<dbReference type="Gene3D" id="3.40.190.80">
    <property type="match status" value="1"/>
</dbReference>
<dbReference type="PANTHER" id="PTHR20854:SF4">
    <property type="entry name" value="INOSITOL-1-MONOPHOSPHATASE-RELATED"/>
    <property type="match status" value="1"/>
</dbReference>
<dbReference type="GO" id="GO:0006020">
    <property type="term" value="P:inositol metabolic process"/>
    <property type="evidence" value="ECO:0007669"/>
    <property type="project" value="TreeGrafter"/>
</dbReference>
<dbReference type="RefSeq" id="WP_145026581.1">
    <property type="nucleotide sequence ID" value="NZ_CP036271.1"/>
</dbReference>
<dbReference type="OrthoDB" id="9772456at2"/>
<evidence type="ECO:0000256" key="4">
    <source>
        <dbReference type="ARBA" id="ARBA00022801"/>
    </source>
</evidence>
<dbReference type="PRINTS" id="PR00377">
    <property type="entry name" value="IMPHPHTASES"/>
</dbReference>
<comment type="catalytic activity">
    <reaction evidence="1 7">
        <text>a myo-inositol phosphate + H2O = myo-inositol + phosphate</text>
        <dbReference type="Rhea" id="RHEA:24056"/>
        <dbReference type="ChEBI" id="CHEBI:15377"/>
        <dbReference type="ChEBI" id="CHEBI:17268"/>
        <dbReference type="ChEBI" id="CHEBI:43474"/>
        <dbReference type="ChEBI" id="CHEBI:84139"/>
        <dbReference type="EC" id="3.1.3.25"/>
    </reaction>
</comment>
<dbReference type="Gene3D" id="3.30.540.10">
    <property type="entry name" value="Fructose-1,6-Bisphosphatase, subunit A, domain 1"/>
    <property type="match status" value="1"/>
</dbReference>
<dbReference type="InterPro" id="IPR033942">
    <property type="entry name" value="IMPase"/>
</dbReference>
<evidence type="ECO:0000313" key="9">
    <source>
        <dbReference type="Proteomes" id="UP000315700"/>
    </source>
</evidence>
<dbReference type="KEGG" id="ccos:Pan44_03240"/>
<dbReference type="GO" id="GO:0046872">
    <property type="term" value="F:metal ion binding"/>
    <property type="evidence" value="ECO:0007669"/>
    <property type="project" value="UniProtKB-KW"/>
</dbReference>
<dbReference type="PROSITE" id="PS00629">
    <property type="entry name" value="IMP_1"/>
    <property type="match status" value="1"/>
</dbReference>
<feature type="binding site" evidence="6">
    <location>
        <position position="80"/>
    </location>
    <ligand>
        <name>Mg(2+)</name>
        <dbReference type="ChEBI" id="CHEBI:18420"/>
        <label>1</label>
        <note>catalytic</note>
    </ligand>
</feature>
<feature type="binding site" evidence="6">
    <location>
        <position position="83"/>
    </location>
    <ligand>
        <name>Mg(2+)</name>
        <dbReference type="ChEBI" id="CHEBI:18420"/>
        <label>1</label>
        <note>catalytic</note>
    </ligand>
</feature>
<keyword evidence="9" id="KW-1185">Reference proteome</keyword>
<keyword evidence="4 7" id="KW-0378">Hydrolase</keyword>
<reference evidence="8 9" key="1">
    <citation type="submission" date="2019-02" db="EMBL/GenBank/DDBJ databases">
        <title>Deep-cultivation of Planctomycetes and their phenomic and genomic characterization uncovers novel biology.</title>
        <authorList>
            <person name="Wiegand S."/>
            <person name="Jogler M."/>
            <person name="Boedeker C."/>
            <person name="Pinto D."/>
            <person name="Vollmers J."/>
            <person name="Rivas-Marin E."/>
            <person name="Kohn T."/>
            <person name="Peeters S.H."/>
            <person name="Heuer A."/>
            <person name="Rast P."/>
            <person name="Oberbeckmann S."/>
            <person name="Bunk B."/>
            <person name="Jeske O."/>
            <person name="Meyerdierks A."/>
            <person name="Storesund J.E."/>
            <person name="Kallscheuer N."/>
            <person name="Luecker S."/>
            <person name="Lage O.M."/>
            <person name="Pohl T."/>
            <person name="Merkel B.J."/>
            <person name="Hornburger P."/>
            <person name="Mueller R.-W."/>
            <person name="Bruemmer F."/>
            <person name="Labrenz M."/>
            <person name="Spormann A.M."/>
            <person name="Op den Camp H."/>
            <person name="Overmann J."/>
            <person name="Amann R."/>
            <person name="Jetten M.S.M."/>
            <person name="Mascher T."/>
            <person name="Medema M.H."/>
            <person name="Devos D.P."/>
            <person name="Kaster A.-K."/>
            <person name="Ovreas L."/>
            <person name="Rohde M."/>
            <person name="Galperin M.Y."/>
            <person name="Jogler C."/>
        </authorList>
    </citation>
    <scope>NUCLEOTIDE SEQUENCE [LARGE SCALE GENOMIC DNA]</scope>
    <source>
        <strain evidence="8 9">Pan44</strain>
    </source>
</reference>
<dbReference type="SUPFAM" id="SSF56655">
    <property type="entry name" value="Carbohydrate phosphatase"/>
    <property type="match status" value="1"/>
</dbReference>
<keyword evidence="5 6" id="KW-0460">Magnesium</keyword>
<evidence type="ECO:0000256" key="6">
    <source>
        <dbReference type="PIRSR" id="PIRSR600760-2"/>
    </source>
</evidence>
<evidence type="ECO:0000313" key="8">
    <source>
        <dbReference type="EMBL" id="QDT52315.1"/>
    </source>
</evidence>
<feature type="binding site" evidence="6">
    <location>
        <position position="64"/>
    </location>
    <ligand>
        <name>Mg(2+)</name>
        <dbReference type="ChEBI" id="CHEBI:18420"/>
        <label>1</label>
        <note>catalytic</note>
    </ligand>
</feature>
<dbReference type="FunFam" id="3.30.540.10:FF:000003">
    <property type="entry name" value="Inositol-1-monophosphatase"/>
    <property type="match status" value="1"/>
</dbReference>
<dbReference type="InterPro" id="IPR020583">
    <property type="entry name" value="Inositol_monoP_metal-BS"/>
</dbReference>
<organism evidence="8 9">
    <name type="scientific">Caulifigura coniformis</name>
    <dbReference type="NCBI Taxonomy" id="2527983"/>
    <lineage>
        <taxon>Bacteria</taxon>
        <taxon>Pseudomonadati</taxon>
        <taxon>Planctomycetota</taxon>
        <taxon>Planctomycetia</taxon>
        <taxon>Planctomycetales</taxon>
        <taxon>Planctomycetaceae</taxon>
        <taxon>Caulifigura</taxon>
    </lineage>
</organism>
<dbReference type="EC" id="3.1.3.25" evidence="7"/>
<dbReference type="PANTHER" id="PTHR20854">
    <property type="entry name" value="INOSITOL MONOPHOSPHATASE"/>
    <property type="match status" value="1"/>
</dbReference>
<name>A0A517S856_9PLAN</name>
<dbReference type="GO" id="GO:0007165">
    <property type="term" value="P:signal transduction"/>
    <property type="evidence" value="ECO:0007669"/>
    <property type="project" value="TreeGrafter"/>
</dbReference>
<dbReference type="AlphaFoldDB" id="A0A517S856"/>
<feature type="binding site" evidence="6">
    <location>
        <position position="209"/>
    </location>
    <ligand>
        <name>Mg(2+)</name>
        <dbReference type="ChEBI" id="CHEBI:18420"/>
        <label>1</label>
        <note>catalytic</note>
    </ligand>
</feature>
<evidence type="ECO:0000256" key="3">
    <source>
        <dbReference type="ARBA" id="ARBA00022723"/>
    </source>
</evidence>
<dbReference type="EMBL" id="CP036271">
    <property type="protein sequence ID" value="QDT52315.1"/>
    <property type="molecule type" value="Genomic_DNA"/>
</dbReference>
<evidence type="ECO:0000256" key="5">
    <source>
        <dbReference type="ARBA" id="ARBA00022842"/>
    </source>
</evidence>
<feature type="binding site" evidence="6">
    <location>
        <position position="82"/>
    </location>
    <ligand>
        <name>Mg(2+)</name>
        <dbReference type="ChEBI" id="CHEBI:18420"/>
        <label>1</label>
        <note>catalytic</note>
    </ligand>
</feature>
<dbReference type="Proteomes" id="UP000315700">
    <property type="component" value="Chromosome"/>
</dbReference>
<evidence type="ECO:0000256" key="7">
    <source>
        <dbReference type="RuleBase" id="RU364068"/>
    </source>
</evidence>
<proteinExistence type="inferred from homology"/>
<comment type="cofactor">
    <cofactor evidence="2 6 7">
        <name>Mg(2+)</name>
        <dbReference type="ChEBI" id="CHEBI:18420"/>
    </cofactor>
</comment>
<sequence>MRQLAVARHAARTASEVINRYFREGVEMREKGPGDLVSAADVDAEKAIASVIHQAFPNDAILGEESHSAPADSERLWIVDPIDGTTNFAHQIPHFAVSIAYYERGVPMCGLIHNPVTGDWYSAIKGEGALVNGKKARVNPHATLNETIVAMGFFPGMTPETKATFDAAQEFVRAGVHGVRRLGAASLDFCNVGCGFYGAYFEYALAPWDFAAGRLFVEEAGGKVTTASGDPLPTGRSSILATNGILHDAALEIVRAQLR</sequence>
<keyword evidence="3 6" id="KW-0479">Metal-binding</keyword>
<accession>A0A517S856</accession>
<dbReference type="InterPro" id="IPR000760">
    <property type="entry name" value="Inositol_monophosphatase-like"/>
</dbReference>
<evidence type="ECO:0000256" key="1">
    <source>
        <dbReference type="ARBA" id="ARBA00001033"/>
    </source>
</evidence>
<dbReference type="GO" id="GO:0008934">
    <property type="term" value="F:inositol monophosphate 1-phosphatase activity"/>
    <property type="evidence" value="ECO:0007669"/>
    <property type="project" value="InterPro"/>
</dbReference>
<evidence type="ECO:0000256" key="2">
    <source>
        <dbReference type="ARBA" id="ARBA00001946"/>
    </source>
</evidence>